<protein>
    <submittedName>
        <fullName evidence="1">Uncharacterized protein</fullName>
    </submittedName>
</protein>
<accession>A0A076LRA5</accession>
<gene>
    <name evidence="1" type="ORF">ETEE_2637</name>
</gene>
<evidence type="ECO:0000313" key="1">
    <source>
        <dbReference type="EMBL" id="AIJ09073.1"/>
    </source>
</evidence>
<sequence length="47" mass="5581">MSEFIYANKIEKSALHEHIFLTYLLSIHHKITLLIQARKAEKRMDVV</sequence>
<dbReference type="HOGENOM" id="CLU_3167478_0_0_6"/>
<organism evidence="1 2">
    <name type="scientific">Edwardsiella anguillarum ET080813</name>
    <dbReference type="NCBI Taxonomy" id="667120"/>
    <lineage>
        <taxon>Bacteria</taxon>
        <taxon>Pseudomonadati</taxon>
        <taxon>Pseudomonadota</taxon>
        <taxon>Gammaproteobacteria</taxon>
        <taxon>Enterobacterales</taxon>
        <taxon>Hafniaceae</taxon>
        <taxon>Edwardsiella</taxon>
    </lineage>
</organism>
<dbReference type="EMBL" id="CP006664">
    <property type="protein sequence ID" value="AIJ09073.1"/>
    <property type="molecule type" value="Genomic_DNA"/>
</dbReference>
<dbReference type="AlphaFoldDB" id="A0A076LRA5"/>
<dbReference type="Proteomes" id="UP000028681">
    <property type="component" value="Chromosome"/>
</dbReference>
<evidence type="ECO:0000313" key="2">
    <source>
        <dbReference type="Proteomes" id="UP000028681"/>
    </source>
</evidence>
<reference evidence="1 2" key="1">
    <citation type="journal article" date="2012" name="PLoS ONE">
        <title>Edwardsiella comparative phylogenomics reveal the new intra/inter-species taxonomic relationships, virulence evolution and niche adaptation mechanisms.</title>
        <authorList>
            <person name="Yang M."/>
            <person name="Lv Y."/>
            <person name="Xiao J."/>
            <person name="Wu H."/>
            <person name="Zheng H."/>
            <person name="Liu Q."/>
            <person name="Zhang Y."/>
            <person name="Wang Q."/>
        </authorList>
    </citation>
    <scope>NUCLEOTIDE SEQUENCE [LARGE SCALE GENOMIC DNA]</scope>
    <source>
        <strain evidence="2">080813</strain>
    </source>
</reference>
<name>A0A076LRA5_9GAMM</name>
<proteinExistence type="predicted"/>
<dbReference type="KEGG" id="ete:ETEE_2637"/>